<feature type="compositionally biased region" description="Polar residues" evidence="5">
    <location>
        <begin position="419"/>
        <end position="428"/>
    </location>
</feature>
<evidence type="ECO:0000256" key="2">
    <source>
        <dbReference type="ARBA" id="ARBA00022692"/>
    </source>
</evidence>
<feature type="compositionally biased region" description="Pro residues" evidence="5">
    <location>
        <begin position="30"/>
        <end position="39"/>
    </location>
</feature>
<dbReference type="Proteomes" id="UP000886523">
    <property type="component" value="Unassembled WGS sequence"/>
</dbReference>
<evidence type="ECO:0000256" key="1">
    <source>
        <dbReference type="ARBA" id="ARBA00004127"/>
    </source>
</evidence>
<dbReference type="OrthoDB" id="166803at2759"/>
<evidence type="ECO:0000313" key="7">
    <source>
        <dbReference type="EMBL" id="KAF9516965.1"/>
    </source>
</evidence>
<keyword evidence="8" id="KW-1185">Reference proteome</keyword>
<evidence type="ECO:0000256" key="6">
    <source>
        <dbReference type="SAM" id="Phobius"/>
    </source>
</evidence>
<reference evidence="7" key="1">
    <citation type="journal article" date="2020" name="Nat. Commun.">
        <title>Large-scale genome sequencing of mycorrhizal fungi provides insights into the early evolution of symbiotic traits.</title>
        <authorList>
            <person name="Miyauchi S."/>
            <person name="Kiss E."/>
            <person name="Kuo A."/>
            <person name="Drula E."/>
            <person name="Kohler A."/>
            <person name="Sanchez-Garcia M."/>
            <person name="Morin E."/>
            <person name="Andreopoulos B."/>
            <person name="Barry K.W."/>
            <person name="Bonito G."/>
            <person name="Buee M."/>
            <person name="Carver A."/>
            <person name="Chen C."/>
            <person name="Cichocki N."/>
            <person name="Clum A."/>
            <person name="Culley D."/>
            <person name="Crous P.W."/>
            <person name="Fauchery L."/>
            <person name="Girlanda M."/>
            <person name="Hayes R.D."/>
            <person name="Keri Z."/>
            <person name="LaButti K."/>
            <person name="Lipzen A."/>
            <person name="Lombard V."/>
            <person name="Magnuson J."/>
            <person name="Maillard F."/>
            <person name="Murat C."/>
            <person name="Nolan M."/>
            <person name="Ohm R.A."/>
            <person name="Pangilinan J."/>
            <person name="Pereira M.F."/>
            <person name="Perotto S."/>
            <person name="Peter M."/>
            <person name="Pfister S."/>
            <person name="Riley R."/>
            <person name="Sitrit Y."/>
            <person name="Stielow J.B."/>
            <person name="Szollosi G."/>
            <person name="Zifcakova L."/>
            <person name="Stursova M."/>
            <person name="Spatafora J.W."/>
            <person name="Tedersoo L."/>
            <person name="Vaario L.M."/>
            <person name="Yamada A."/>
            <person name="Yan M."/>
            <person name="Wang P."/>
            <person name="Xu J."/>
            <person name="Bruns T."/>
            <person name="Baldrian P."/>
            <person name="Vilgalys R."/>
            <person name="Dunand C."/>
            <person name="Henrissat B."/>
            <person name="Grigoriev I.V."/>
            <person name="Hibbett D."/>
            <person name="Nagy L.G."/>
            <person name="Martin F.M."/>
        </authorList>
    </citation>
    <scope>NUCLEOTIDE SEQUENCE</scope>
    <source>
        <strain evidence="7">UP504</strain>
    </source>
</reference>
<evidence type="ECO:0000256" key="3">
    <source>
        <dbReference type="ARBA" id="ARBA00022989"/>
    </source>
</evidence>
<evidence type="ECO:0000313" key="8">
    <source>
        <dbReference type="Proteomes" id="UP000886523"/>
    </source>
</evidence>
<feature type="compositionally biased region" description="Low complexity" evidence="5">
    <location>
        <begin position="401"/>
        <end position="412"/>
    </location>
</feature>
<evidence type="ECO:0000256" key="4">
    <source>
        <dbReference type="ARBA" id="ARBA00023136"/>
    </source>
</evidence>
<keyword evidence="3 6" id="KW-1133">Transmembrane helix</keyword>
<protein>
    <recommendedName>
        <fullName evidence="9">Golgi apparatus membrane protein TVP38</fullName>
    </recommendedName>
</protein>
<keyword evidence="4 6" id="KW-0472">Membrane</keyword>
<feature type="transmembrane region" description="Helical" evidence="6">
    <location>
        <begin position="132"/>
        <end position="153"/>
    </location>
</feature>
<evidence type="ECO:0008006" key="9">
    <source>
        <dbReference type="Google" id="ProtNLM"/>
    </source>
</evidence>
<organism evidence="7 8">
    <name type="scientific">Hydnum rufescens UP504</name>
    <dbReference type="NCBI Taxonomy" id="1448309"/>
    <lineage>
        <taxon>Eukaryota</taxon>
        <taxon>Fungi</taxon>
        <taxon>Dikarya</taxon>
        <taxon>Basidiomycota</taxon>
        <taxon>Agaricomycotina</taxon>
        <taxon>Agaricomycetes</taxon>
        <taxon>Cantharellales</taxon>
        <taxon>Hydnaceae</taxon>
        <taxon>Hydnum</taxon>
    </lineage>
</organism>
<dbReference type="AlphaFoldDB" id="A0A9P6B3M5"/>
<gene>
    <name evidence="7" type="ORF">BS47DRAFT_1359953</name>
</gene>
<keyword evidence="2 6" id="KW-0812">Transmembrane</keyword>
<proteinExistence type="predicted"/>
<feature type="transmembrane region" description="Helical" evidence="6">
    <location>
        <begin position="107"/>
        <end position="125"/>
    </location>
</feature>
<dbReference type="GO" id="GO:0012505">
    <property type="term" value="C:endomembrane system"/>
    <property type="evidence" value="ECO:0007669"/>
    <property type="project" value="UniProtKB-SubCell"/>
</dbReference>
<sequence>MSNSGPGSYGLDPYGHSHSGQFAYSSQHPGDPPRTPSPTPSELVELNRSAYDLRGAISLKKIFRKKYIPWLIAIVLILVLVVLTTIYHTQIVNWLAPLSRKLKTMKAGFLIPIAILFVISFPPLFGHEIVGVLCGLVWGLWVGFAIVAAGTFLGEVGNFYAFRYICTARGEKLERTSISYGCLARVVRDGGFLVALVARSVCYSWAFLAAILSMPKQLIIVYLGVVIEESGSAAQTKKSKTISTIILIITFLVTVLAAWWILHLMNKVKPEVMRQRRKARALKNWQAGKGSEVTGDAFNPNDSDEELAGYPAKGGAIPLPASVPPQRWDAHGHAVPLLYDPPPPETRRRGVNSGDYVDWDVPKDPRTENITMHAPRPKYASESAPFTSSPFADPVPPPSEPLQQTPSPSRSPSQPPQFLFTTSGSTTPLRVPEAVQ</sequence>
<dbReference type="InterPro" id="IPR051076">
    <property type="entry name" value="Golgi_membrane_TVP38/TMEM64"/>
</dbReference>
<feature type="compositionally biased region" description="Polar residues" evidence="5">
    <location>
        <begin position="18"/>
        <end position="28"/>
    </location>
</feature>
<comment type="caution">
    <text evidence="7">The sequence shown here is derived from an EMBL/GenBank/DDBJ whole genome shotgun (WGS) entry which is preliminary data.</text>
</comment>
<name>A0A9P6B3M5_9AGAM</name>
<dbReference type="PANTHER" id="PTHR47549">
    <property type="entry name" value="GOLGI APPARATUS MEMBRANE PROTEIN TVP38-RELATED"/>
    <property type="match status" value="1"/>
</dbReference>
<comment type="subcellular location">
    <subcellularLocation>
        <location evidence="1">Endomembrane system</location>
        <topology evidence="1">Multi-pass membrane protein</topology>
    </subcellularLocation>
</comment>
<accession>A0A9P6B3M5</accession>
<dbReference type="PANTHER" id="PTHR47549:SF2">
    <property type="entry name" value="GOLGI APPARATUS MEMBRANE PROTEIN TVP38"/>
    <property type="match status" value="1"/>
</dbReference>
<feature type="region of interest" description="Disordered" evidence="5">
    <location>
        <begin position="333"/>
        <end position="436"/>
    </location>
</feature>
<feature type="transmembrane region" description="Helical" evidence="6">
    <location>
        <begin position="67"/>
        <end position="87"/>
    </location>
</feature>
<evidence type="ECO:0000256" key="5">
    <source>
        <dbReference type="SAM" id="MobiDB-lite"/>
    </source>
</evidence>
<feature type="region of interest" description="Disordered" evidence="5">
    <location>
        <begin position="1"/>
        <end position="41"/>
    </location>
</feature>
<feature type="transmembrane region" description="Helical" evidence="6">
    <location>
        <begin position="242"/>
        <end position="262"/>
    </location>
</feature>
<dbReference type="EMBL" id="MU128935">
    <property type="protein sequence ID" value="KAF9516965.1"/>
    <property type="molecule type" value="Genomic_DNA"/>
</dbReference>